<feature type="region of interest" description="Disordered" evidence="1">
    <location>
        <begin position="1"/>
        <end position="40"/>
    </location>
</feature>
<evidence type="ECO:0000313" key="4">
    <source>
        <dbReference type="Proteomes" id="UP000428325"/>
    </source>
</evidence>
<evidence type="ECO:0000256" key="1">
    <source>
        <dbReference type="SAM" id="MobiDB-lite"/>
    </source>
</evidence>
<keyword evidence="4" id="KW-1185">Reference proteome</keyword>
<dbReference type="Proteomes" id="UP000428325">
    <property type="component" value="Chromosome"/>
</dbReference>
<accession>A0A6B9F912</accession>
<gene>
    <name evidence="3" type="ORF">EI982_15825</name>
</gene>
<evidence type="ECO:0000313" key="3">
    <source>
        <dbReference type="EMBL" id="QGX96142.1"/>
    </source>
</evidence>
<organism evidence="3 4">
    <name type="scientific">Haloplanus rallus</name>
    <dbReference type="NCBI Taxonomy" id="1816183"/>
    <lineage>
        <taxon>Archaea</taxon>
        <taxon>Methanobacteriati</taxon>
        <taxon>Methanobacteriota</taxon>
        <taxon>Stenosarchaea group</taxon>
        <taxon>Halobacteria</taxon>
        <taxon>Halobacteriales</taxon>
        <taxon>Haloferacaceae</taxon>
        <taxon>Haloplanus</taxon>
    </lineage>
</organism>
<dbReference type="KEGG" id="hra:EI982_15825"/>
<dbReference type="AlphaFoldDB" id="A0A6B9F912"/>
<sequence length="167" mass="18642">MRLGGVLRSAALGGRRRHPRSGVHATPCARRHDDTDAESGRRPVSIDRILHVLRNQRRRRVLVYLSSNSATTRSDLAEHVAALENGVSVADLTTTQRKRVYVSLHRSHHPTFDEAGALVYDSDRGAVESTPQTAVFLTYLDRVRAPLDAPSRRRHHVPTSRVGPETF</sequence>
<name>A0A6B9F912_9EURY</name>
<dbReference type="OrthoDB" id="331021at2157"/>
<feature type="domain" description="DUF7344" evidence="2">
    <location>
        <begin position="51"/>
        <end position="128"/>
    </location>
</feature>
<feature type="compositionally biased region" description="Basic and acidic residues" evidence="1">
    <location>
        <begin position="30"/>
        <end position="40"/>
    </location>
</feature>
<dbReference type="GeneID" id="99243923"/>
<proteinExistence type="predicted"/>
<dbReference type="Pfam" id="PF24035">
    <property type="entry name" value="DUF7344"/>
    <property type="match status" value="1"/>
</dbReference>
<evidence type="ECO:0000259" key="2">
    <source>
        <dbReference type="Pfam" id="PF24035"/>
    </source>
</evidence>
<protein>
    <recommendedName>
        <fullName evidence="2">DUF7344 domain-containing protein</fullName>
    </recommendedName>
</protein>
<dbReference type="RefSeq" id="WP_157690603.1">
    <property type="nucleotide sequence ID" value="NZ_CP034345.1"/>
</dbReference>
<dbReference type="EMBL" id="CP034345">
    <property type="protein sequence ID" value="QGX96142.1"/>
    <property type="molecule type" value="Genomic_DNA"/>
</dbReference>
<reference evidence="3 4" key="1">
    <citation type="submission" date="2018-12" db="EMBL/GenBank/DDBJ databases">
        <title>Complete genome sequence of Haloplanus rallus MBLA0036.</title>
        <authorList>
            <person name="Nam Y.-d."/>
            <person name="Kang J."/>
            <person name="Chung W.-H."/>
            <person name="Park Y.S."/>
        </authorList>
    </citation>
    <scope>NUCLEOTIDE SEQUENCE [LARGE SCALE GENOMIC DNA]</scope>
    <source>
        <strain evidence="3 4">MBLA0036</strain>
    </source>
</reference>
<dbReference type="InterPro" id="IPR055768">
    <property type="entry name" value="DUF7344"/>
</dbReference>